<protein>
    <recommendedName>
        <fullName evidence="1">WRKY19-like zinc finger domain-containing protein</fullName>
    </recommendedName>
</protein>
<dbReference type="PANTHER" id="PTHR31827">
    <property type="entry name" value="EMB|CAB89363.1"/>
    <property type="match status" value="1"/>
</dbReference>
<gene>
    <name evidence="2" type="ORF">SDRG_13457</name>
</gene>
<name>T0PTC8_SAPDV</name>
<dbReference type="PANTHER" id="PTHR31827:SF1">
    <property type="entry name" value="EMB|CAB89363.1"/>
    <property type="match status" value="1"/>
</dbReference>
<dbReference type="RefSeq" id="XP_008617769.1">
    <property type="nucleotide sequence ID" value="XM_008619547.1"/>
</dbReference>
<dbReference type="EMBL" id="JH767191">
    <property type="protein sequence ID" value="EQC28774.1"/>
    <property type="molecule type" value="Genomic_DNA"/>
</dbReference>
<evidence type="ECO:0000313" key="3">
    <source>
        <dbReference type="Proteomes" id="UP000030762"/>
    </source>
</evidence>
<dbReference type="OrthoDB" id="78199at2759"/>
<proteinExistence type="predicted"/>
<dbReference type="GeneID" id="19954184"/>
<organism evidence="2 3">
    <name type="scientific">Saprolegnia diclina (strain VS20)</name>
    <dbReference type="NCBI Taxonomy" id="1156394"/>
    <lineage>
        <taxon>Eukaryota</taxon>
        <taxon>Sar</taxon>
        <taxon>Stramenopiles</taxon>
        <taxon>Oomycota</taxon>
        <taxon>Saprolegniomycetes</taxon>
        <taxon>Saprolegniales</taxon>
        <taxon>Saprolegniaceae</taxon>
        <taxon>Saprolegnia</taxon>
    </lineage>
</organism>
<dbReference type="VEuPathDB" id="FungiDB:SDRG_13457"/>
<dbReference type="STRING" id="1156394.T0PTC8"/>
<feature type="domain" description="WRKY19-like zinc finger" evidence="1">
    <location>
        <begin position="107"/>
        <end position="129"/>
    </location>
</feature>
<sequence length="216" mass="23022">MELPIHERVNAMNLASMAAPDSIIPLFEVADSALLEASFPSHDCTIACDPTWLLLEPLAPAPAVATAVAADPKPSAPSGERRRLCSDVDCKSQARAFGKCKRHGGSKRCAHAGCDKSVQSRGLCIRHGGGSRCKIASCTRASQSLGLCKLHGGGRPCAIVGCDKKAHMKQLCRQHGGGDRCSFPGCDKWVQRLGMCLNHARDRAGDDDFFYSSTES</sequence>
<dbReference type="Proteomes" id="UP000030762">
    <property type="component" value="Unassembled WGS sequence"/>
</dbReference>
<evidence type="ECO:0000313" key="2">
    <source>
        <dbReference type="EMBL" id="EQC28774.1"/>
    </source>
</evidence>
<dbReference type="InterPro" id="IPR056866">
    <property type="entry name" value="Znf_WRKY19"/>
</dbReference>
<dbReference type="eggNOG" id="ENOG502RXI6">
    <property type="taxonomic scope" value="Eukaryota"/>
</dbReference>
<dbReference type="Pfam" id="PF24906">
    <property type="entry name" value="Zf_WRKY19"/>
    <property type="match status" value="1"/>
</dbReference>
<evidence type="ECO:0000259" key="1">
    <source>
        <dbReference type="Pfam" id="PF24906"/>
    </source>
</evidence>
<accession>T0PTC8</accession>
<keyword evidence="3" id="KW-1185">Reference proteome</keyword>
<reference evidence="2 3" key="1">
    <citation type="submission" date="2012-04" db="EMBL/GenBank/DDBJ databases">
        <title>The Genome Sequence of Saprolegnia declina VS20.</title>
        <authorList>
            <consortium name="The Broad Institute Genome Sequencing Platform"/>
            <person name="Russ C."/>
            <person name="Nusbaum C."/>
            <person name="Tyler B."/>
            <person name="van West P."/>
            <person name="Dieguez-Uribeondo J."/>
            <person name="de Bruijn I."/>
            <person name="Tripathy S."/>
            <person name="Jiang R."/>
            <person name="Young S.K."/>
            <person name="Zeng Q."/>
            <person name="Gargeya S."/>
            <person name="Fitzgerald M."/>
            <person name="Haas B."/>
            <person name="Abouelleil A."/>
            <person name="Alvarado L."/>
            <person name="Arachchi H.M."/>
            <person name="Berlin A."/>
            <person name="Chapman S.B."/>
            <person name="Goldberg J."/>
            <person name="Griggs A."/>
            <person name="Gujja S."/>
            <person name="Hansen M."/>
            <person name="Howarth C."/>
            <person name="Imamovic A."/>
            <person name="Larimer J."/>
            <person name="McCowen C."/>
            <person name="Montmayeur A."/>
            <person name="Murphy C."/>
            <person name="Neiman D."/>
            <person name="Pearson M."/>
            <person name="Priest M."/>
            <person name="Roberts A."/>
            <person name="Saif S."/>
            <person name="Shea T."/>
            <person name="Sisk P."/>
            <person name="Sykes S."/>
            <person name="Wortman J."/>
            <person name="Nusbaum C."/>
            <person name="Birren B."/>
        </authorList>
    </citation>
    <scope>NUCLEOTIDE SEQUENCE [LARGE SCALE GENOMIC DNA]</scope>
    <source>
        <strain evidence="2 3">VS20</strain>
    </source>
</reference>
<dbReference type="InParanoid" id="T0PTC8"/>
<dbReference type="AlphaFoldDB" id="T0PTC8"/>